<protein>
    <submittedName>
        <fullName evidence="1">Uncharacterized protein</fullName>
    </submittedName>
</protein>
<reference evidence="1 2" key="1">
    <citation type="journal article" date="2021" name="bioRxiv">
        <title>Chromosome-scale and haplotype-resolved genome assembly of a tetraploid potato cultivar.</title>
        <authorList>
            <person name="Sun H."/>
            <person name="Jiao W.-B."/>
            <person name="Krause K."/>
            <person name="Campoy J.A."/>
            <person name="Goel M."/>
            <person name="Folz-Donahue K."/>
            <person name="Kukat C."/>
            <person name="Huettel B."/>
            <person name="Schneeberger K."/>
        </authorList>
    </citation>
    <scope>NUCLEOTIDE SEQUENCE [LARGE SCALE GENOMIC DNA]</scope>
    <source>
        <strain evidence="1">SolTubOtavaFocal</strain>
        <tissue evidence="1">Leaves</tissue>
    </source>
</reference>
<proteinExistence type="predicted"/>
<dbReference type="Proteomes" id="UP000826656">
    <property type="component" value="Unassembled WGS sequence"/>
</dbReference>
<gene>
    <name evidence="1" type="ORF">KY290_014181</name>
</gene>
<organism evidence="1 2">
    <name type="scientific">Solanum tuberosum</name>
    <name type="common">Potato</name>
    <dbReference type="NCBI Taxonomy" id="4113"/>
    <lineage>
        <taxon>Eukaryota</taxon>
        <taxon>Viridiplantae</taxon>
        <taxon>Streptophyta</taxon>
        <taxon>Embryophyta</taxon>
        <taxon>Tracheophyta</taxon>
        <taxon>Spermatophyta</taxon>
        <taxon>Magnoliopsida</taxon>
        <taxon>eudicotyledons</taxon>
        <taxon>Gunneridae</taxon>
        <taxon>Pentapetalae</taxon>
        <taxon>asterids</taxon>
        <taxon>lamiids</taxon>
        <taxon>Solanales</taxon>
        <taxon>Solanaceae</taxon>
        <taxon>Solanoideae</taxon>
        <taxon>Solaneae</taxon>
        <taxon>Solanum</taxon>
    </lineage>
</organism>
<sequence length="82" mass="9314">MPKQSQATSHFNLNVCYLHLLKLNLPVCSNVAVNQWNSVYGNKGSTDQHAEMEVIKFEGSPQINLIPIEVDDNILNYYKSTF</sequence>
<comment type="caution">
    <text evidence="1">The sequence shown here is derived from an EMBL/GenBank/DDBJ whole genome shotgun (WGS) entry which is preliminary data.</text>
</comment>
<evidence type="ECO:0000313" key="2">
    <source>
        <dbReference type="Proteomes" id="UP000826656"/>
    </source>
</evidence>
<accession>A0ABQ7VNW8</accession>
<dbReference type="EMBL" id="JAIVGD010000011">
    <property type="protein sequence ID" value="KAH0770200.1"/>
    <property type="molecule type" value="Genomic_DNA"/>
</dbReference>
<evidence type="ECO:0000313" key="1">
    <source>
        <dbReference type="EMBL" id="KAH0770200.1"/>
    </source>
</evidence>
<keyword evidence="2" id="KW-1185">Reference proteome</keyword>
<name>A0ABQ7VNW8_SOLTU</name>